<dbReference type="EMBL" id="CYKH01001919">
    <property type="protein sequence ID" value="CUG91406.1"/>
    <property type="molecule type" value="Genomic_DNA"/>
</dbReference>
<gene>
    <name evidence="2" type="ORF">BSAL_31905</name>
</gene>
<feature type="compositionally biased region" description="Low complexity" evidence="1">
    <location>
        <begin position="165"/>
        <end position="187"/>
    </location>
</feature>
<feature type="compositionally biased region" description="Acidic residues" evidence="1">
    <location>
        <begin position="280"/>
        <end position="302"/>
    </location>
</feature>
<reference evidence="3" key="1">
    <citation type="submission" date="2015-09" db="EMBL/GenBank/DDBJ databases">
        <authorList>
            <consortium name="Pathogen Informatics"/>
        </authorList>
    </citation>
    <scope>NUCLEOTIDE SEQUENCE [LARGE SCALE GENOMIC DNA]</scope>
    <source>
        <strain evidence="3">Lake Konstanz</strain>
    </source>
</reference>
<accession>A0A0S4JSA0</accession>
<evidence type="ECO:0000313" key="2">
    <source>
        <dbReference type="EMBL" id="CUG91406.1"/>
    </source>
</evidence>
<evidence type="ECO:0000313" key="3">
    <source>
        <dbReference type="Proteomes" id="UP000051952"/>
    </source>
</evidence>
<organism evidence="2 3">
    <name type="scientific">Bodo saltans</name>
    <name type="common">Flagellated protozoan</name>
    <dbReference type="NCBI Taxonomy" id="75058"/>
    <lineage>
        <taxon>Eukaryota</taxon>
        <taxon>Discoba</taxon>
        <taxon>Euglenozoa</taxon>
        <taxon>Kinetoplastea</taxon>
        <taxon>Metakinetoplastina</taxon>
        <taxon>Eubodonida</taxon>
        <taxon>Bodonidae</taxon>
        <taxon>Bodo</taxon>
    </lineage>
</organism>
<feature type="non-terminal residue" evidence="2">
    <location>
        <position position="321"/>
    </location>
</feature>
<feature type="compositionally biased region" description="Polar residues" evidence="1">
    <location>
        <begin position="135"/>
        <end position="145"/>
    </location>
</feature>
<feature type="compositionally biased region" description="Polar residues" evidence="1">
    <location>
        <begin position="202"/>
        <end position="223"/>
    </location>
</feature>
<sequence length="321" mass="33324">MSSHLSSLSATRPRLSSEEIGCLMSILSEGLRPVGGKRRSASSSSGGGGARTAPTSKQQPLQFDIENAAATQPSAAAAAAPALPLQSNRPTSAGGLNPHAHVAKKYAVAVDAVECARAVEDERHAALYLVPSTISTSMTTNNGPSLSRDGKRRPYTAGTLRHTTPAAARPSSSSSSPLASPKAANAARGTSPSMPPPPPSIIGQSIHNINAPHPQQQQSTTAKPANIRPSTAPVKATATRPTSSGAQRPLSSKRSTPPTARYQGIVDAVIYQEKAARERDDEDMDAGIIEDDGDNDGEEDARLEDLMHHHRGGATSRCTSA</sequence>
<dbReference type="Proteomes" id="UP000051952">
    <property type="component" value="Unassembled WGS sequence"/>
</dbReference>
<feature type="region of interest" description="Disordered" evidence="1">
    <location>
        <begin position="33"/>
        <end position="59"/>
    </location>
</feature>
<evidence type="ECO:0000256" key="1">
    <source>
        <dbReference type="SAM" id="MobiDB-lite"/>
    </source>
</evidence>
<name>A0A0S4JSA0_BODSA</name>
<feature type="region of interest" description="Disordered" evidence="1">
    <location>
        <begin position="135"/>
        <end position="321"/>
    </location>
</feature>
<keyword evidence="3" id="KW-1185">Reference proteome</keyword>
<feature type="compositionally biased region" description="Polar residues" evidence="1">
    <location>
        <begin position="239"/>
        <end position="258"/>
    </location>
</feature>
<dbReference type="VEuPathDB" id="TriTrypDB:BSAL_31905"/>
<proteinExistence type="predicted"/>
<protein>
    <submittedName>
        <fullName evidence="2">Uncharacterized protein</fullName>
    </submittedName>
</protein>
<dbReference type="AlphaFoldDB" id="A0A0S4JSA0"/>